<sequence>MPELPEVETVRRGLLEMIKDQTIIDVDVYWDRIITPPFDSEKFKQSLVGETIHTILRRGKYLIFLMDHWAMISHLRMEGKYKVCPASDPLEKHTHVVFTLADGRSLRYLDVRKFGRMTLVPITMIKDKVNGLGLGPEPILQCFKLEDFYQQLQTKKQMIKPALLNQKLVAGLGNIYVDEVLFRAKIMPNRACNDLTKEEVERLHHYIIEVIEEAVAQGGSTIRSYQNSFGAPGYFQQSLRVYGHEGDPCVDCGQPIKKTKIAQRGTHYCPHCQS</sequence>
<evidence type="ECO:0000256" key="14">
    <source>
        <dbReference type="ARBA" id="ARBA00044632"/>
    </source>
</evidence>
<organism evidence="18 19">
    <name type="scientific">Granulicatella balaenopterae</name>
    <dbReference type="NCBI Taxonomy" id="137733"/>
    <lineage>
        <taxon>Bacteria</taxon>
        <taxon>Bacillati</taxon>
        <taxon>Bacillota</taxon>
        <taxon>Bacilli</taxon>
        <taxon>Lactobacillales</taxon>
        <taxon>Carnobacteriaceae</taxon>
        <taxon>Granulicatella</taxon>
    </lineage>
</organism>
<feature type="domain" description="FPG-type" evidence="16">
    <location>
        <begin position="240"/>
        <end position="274"/>
    </location>
</feature>
<dbReference type="GO" id="GO:0140078">
    <property type="term" value="F:class I DNA-(apurinic or apyrimidinic site) endonuclease activity"/>
    <property type="evidence" value="ECO:0007669"/>
    <property type="project" value="UniProtKB-EC"/>
</dbReference>
<keyword evidence="13 15" id="KW-0326">Glycosidase</keyword>
<keyword evidence="8 15" id="KW-0862">Zinc</keyword>
<dbReference type="Pfam" id="PF06831">
    <property type="entry name" value="H2TH"/>
    <property type="match status" value="1"/>
</dbReference>
<accession>A0A1H9HSB0</accession>
<dbReference type="GO" id="GO:0006284">
    <property type="term" value="P:base-excision repair"/>
    <property type="evidence" value="ECO:0007669"/>
    <property type="project" value="InterPro"/>
</dbReference>
<evidence type="ECO:0000256" key="7">
    <source>
        <dbReference type="ARBA" id="ARBA00022801"/>
    </source>
</evidence>
<evidence type="ECO:0000256" key="3">
    <source>
        <dbReference type="ARBA" id="ARBA00011245"/>
    </source>
</evidence>
<gene>
    <name evidence="15" type="primary">mutM</name>
    <name evidence="15" type="synonym">fpg</name>
    <name evidence="18" type="ORF">SAMN05421767_10347</name>
</gene>
<dbReference type="NCBIfam" id="NF002211">
    <property type="entry name" value="PRK01103.1"/>
    <property type="match status" value="1"/>
</dbReference>
<keyword evidence="10 15" id="KW-0234">DNA repair</keyword>
<dbReference type="Gene3D" id="1.10.8.50">
    <property type="match status" value="1"/>
</dbReference>
<dbReference type="GO" id="GO:0003690">
    <property type="term" value="F:double-stranded DNA binding"/>
    <property type="evidence" value="ECO:0007669"/>
    <property type="project" value="UniProtKB-ARBA"/>
</dbReference>
<evidence type="ECO:0000256" key="15">
    <source>
        <dbReference type="HAMAP-Rule" id="MF_00103"/>
    </source>
</evidence>
<dbReference type="PROSITE" id="PS01242">
    <property type="entry name" value="ZF_FPG_1"/>
    <property type="match status" value="1"/>
</dbReference>
<feature type="binding site" evidence="15">
    <location>
        <position position="112"/>
    </location>
    <ligand>
        <name>DNA</name>
        <dbReference type="ChEBI" id="CHEBI:16991"/>
    </ligand>
</feature>
<evidence type="ECO:0000256" key="6">
    <source>
        <dbReference type="ARBA" id="ARBA00022771"/>
    </source>
</evidence>
<keyword evidence="19" id="KW-1185">Reference proteome</keyword>
<keyword evidence="7 15" id="KW-0378">Hydrolase</keyword>
<evidence type="ECO:0000256" key="13">
    <source>
        <dbReference type="ARBA" id="ARBA00023295"/>
    </source>
</evidence>
<dbReference type="InterPro" id="IPR012319">
    <property type="entry name" value="FPG_cat"/>
</dbReference>
<reference evidence="18 19" key="1">
    <citation type="submission" date="2016-10" db="EMBL/GenBank/DDBJ databases">
        <authorList>
            <person name="de Groot N.N."/>
        </authorList>
    </citation>
    <scope>NUCLEOTIDE SEQUENCE [LARGE SCALE GENOMIC DNA]</scope>
    <source>
        <strain evidence="18 19">DSM 15827</strain>
    </source>
</reference>
<feature type="active site" description="Proton donor; for delta-elimination activity" evidence="15">
    <location>
        <position position="264"/>
    </location>
</feature>
<dbReference type="OrthoDB" id="9800855at2"/>
<evidence type="ECO:0000256" key="5">
    <source>
        <dbReference type="ARBA" id="ARBA00022763"/>
    </source>
</evidence>
<evidence type="ECO:0000259" key="17">
    <source>
        <dbReference type="PROSITE" id="PS51068"/>
    </source>
</evidence>
<keyword evidence="12 15" id="KW-0511">Multifunctional enzyme</keyword>
<dbReference type="SMART" id="SM01232">
    <property type="entry name" value="H2TH"/>
    <property type="match status" value="1"/>
</dbReference>
<evidence type="ECO:0000313" key="19">
    <source>
        <dbReference type="Proteomes" id="UP000198556"/>
    </source>
</evidence>
<dbReference type="EC" id="3.2.2.23" evidence="15"/>
<evidence type="ECO:0000256" key="9">
    <source>
        <dbReference type="ARBA" id="ARBA00023125"/>
    </source>
</evidence>
<dbReference type="NCBIfam" id="TIGR00577">
    <property type="entry name" value="fpg"/>
    <property type="match status" value="1"/>
</dbReference>
<comment type="cofactor">
    <cofactor evidence="15">
        <name>Zn(2+)</name>
        <dbReference type="ChEBI" id="CHEBI:29105"/>
    </cofactor>
    <text evidence="15">Binds 1 zinc ion per subunit.</text>
</comment>
<feature type="binding site" evidence="15">
    <location>
        <position position="155"/>
    </location>
    <ligand>
        <name>DNA</name>
        <dbReference type="ChEBI" id="CHEBI:16991"/>
    </ligand>
</feature>
<keyword evidence="5 15" id="KW-0227">DNA damage</keyword>
<feature type="active site" description="Schiff-base intermediate with DNA" evidence="15">
    <location>
        <position position="2"/>
    </location>
</feature>
<dbReference type="InterPro" id="IPR035937">
    <property type="entry name" value="FPG_N"/>
</dbReference>
<protein>
    <recommendedName>
        <fullName evidence="15">Formamidopyrimidine-DNA glycosylase</fullName>
        <shortName evidence="15">Fapy-DNA glycosylase</shortName>
        <ecNumber evidence="15">3.2.2.23</ecNumber>
    </recommendedName>
    <alternativeName>
        <fullName evidence="15">DNA-(apurinic or apyrimidinic site) lyase MutM</fullName>
        <shortName evidence="15">AP lyase MutM</shortName>
        <ecNumber evidence="15">4.2.99.18</ecNumber>
    </alternativeName>
</protein>
<dbReference type="InterPro" id="IPR015886">
    <property type="entry name" value="H2TH_FPG"/>
</dbReference>
<keyword evidence="11 15" id="KW-0456">Lyase</keyword>
<evidence type="ECO:0000256" key="12">
    <source>
        <dbReference type="ARBA" id="ARBA00023268"/>
    </source>
</evidence>
<dbReference type="InterPro" id="IPR010979">
    <property type="entry name" value="Ribosomal_uS13-like_H2TH"/>
</dbReference>
<evidence type="ECO:0000256" key="2">
    <source>
        <dbReference type="ARBA" id="ARBA00009409"/>
    </source>
</evidence>
<evidence type="ECO:0000256" key="10">
    <source>
        <dbReference type="ARBA" id="ARBA00023204"/>
    </source>
</evidence>
<dbReference type="PROSITE" id="PS51068">
    <property type="entry name" value="FPG_CAT"/>
    <property type="match status" value="1"/>
</dbReference>
<dbReference type="PROSITE" id="PS51066">
    <property type="entry name" value="ZF_FPG_2"/>
    <property type="match status" value="1"/>
</dbReference>
<evidence type="ECO:0000256" key="1">
    <source>
        <dbReference type="ARBA" id="ARBA00001668"/>
    </source>
</evidence>
<evidence type="ECO:0000256" key="4">
    <source>
        <dbReference type="ARBA" id="ARBA00022723"/>
    </source>
</evidence>
<proteinExistence type="inferred from homology"/>
<name>A0A1H9HSB0_9LACT</name>
<feature type="binding site" evidence="15">
    <location>
        <position position="93"/>
    </location>
    <ligand>
        <name>DNA</name>
        <dbReference type="ChEBI" id="CHEBI:16991"/>
    </ligand>
</feature>
<keyword evidence="9 15" id="KW-0238">DNA-binding</keyword>
<dbReference type="Pfam" id="PF06827">
    <property type="entry name" value="zf-FPG_IleRS"/>
    <property type="match status" value="1"/>
</dbReference>
<dbReference type="AlphaFoldDB" id="A0A1H9HSB0"/>
<dbReference type="EC" id="4.2.99.18" evidence="15"/>
<comment type="similarity">
    <text evidence="2 15">Belongs to the FPG family.</text>
</comment>
<evidence type="ECO:0000313" key="18">
    <source>
        <dbReference type="EMBL" id="SEQ65211.1"/>
    </source>
</evidence>
<feature type="active site" description="Proton donor; for beta-elimination activity" evidence="15">
    <location>
        <position position="60"/>
    </location>
</feature>
<dbReference type="SMART" id="SM00898">
    <property type="entry name" value="Fapy_DNA_glyco"/>
    <property type="match status" value="1"/>
</dbReference>
<dbReference type="InterPro" id="IPR000214">
    <property type="entry name" value="Znf_DNA_glyclase/AP_lyase"/>
</dbReference>
<dbReference type="InterPro" id="IPR010663">
    <property type="entry name" value="Znf_FPG/IleRS"/>
</dbReference>
<dbReference type="Proteomes" id="UP000198556">
    <property type="component" value="Unassembled WGS sequence"/>
</dbReference>
<dbReference type="Gene3D" id="3.20.190.10">
    <property type="entry name" value="MutM-like, N-terminal"/>
    <property type="match status" value="1"/>
</dbReference>
<dbReference type="EMBL" id="FOGF01000003">
    <property type="protein sequence ID" value="SEQ65211.1"/>
    <property type="molecule type" value="Genomic_DNA"/>
</dbReference>
<dbReference type="InterPro" id="IPR020629">
    <property type="entry name" value="FPG_Glyclase"/>
</dbReference>
<dbReference type="Pfam" id="PF01149">
    <property type="entry name" value="Fapy_DNA_glyco"/>
    <property type="match status" value="1"/>
</dbReference>
<dbReference type="InterPro" id="IPR015887">
    <property type="entry name" value="DNA_glyclase_Znf_dom_DNA_BS"/>
</dbReference>
<dbReference type="HAMAP" id="MF_00103">
    <property type="entry name" value="Fapy_DNA_glycosyl"/>
    <property type="match status" value="1"/>
</dbReference>
<dbReference type="SUPFAM" id="SSF46946">
    <property type="entry name" value="S13-like H2TH domain"/>
    <property type="match status" value="1"/>
</dbReference>
<dbReference type="PANTHER" id="PTHR22993:SF9">
    <property type="entry name" value="FORMAMIDOPYRIMIDINE-DNA GLYCOSYLASE"/>
    <property type="match status" value="1"/>
</dbReference>
<dbReference type="GO" id="GO:0034039">
    <property type="term" value="F:8-oxo-7,8-dihydroguanine DNA N-glycosylase activity"/>
    <property type="evidence" value="ECO:0007669"/>
    <property type="project" value="TreeGrafter"/>
</dbReference>
<comment type="catalytic activity">
    <reaction evidence="14 15">
        <text>2'-deoxyribonucleotide-(2'-deoxyribose 5'-phosphate)-2'-deoxyribonucleotide-DNA = a 3'-end 2'-deoxyribonucleotide-(2,3-dehydro-2,3-deoxyribose 5'-phosphate)-DNA + a 5'-end 5'-phospho-2'-deoxyribonucleoside-DNA + H(+)</text>
        <dbReference type="Rhea" id="RHEA:66592"/>
        <dbReference type="Rhea" id="RHEA-COMP:13180"/>
        <dbReference type="Rhea" id="RHEA-COMP:16897"/>
        <dbReference type="Rhea" id="RHEA-COMP:17067"/>
        <dbReference type="ChEBI" id="CHEBI:15378"/>
        <dbReference type="ChEBI" id="CHEBI:136412"/>
        <dbReference type="ChEBI" id="CHEBI:157695"/>
        <dbReference type="ChEBI" id="CHEBI:167181"/>
        <dbReference type="EC" id="4.2.99.18"/>
    </reaction>
</comment>
<dbReference type="FunFam" id="1.10.8.50:FF:000003">
    <property type="entry name" value="Formamidopyrimidine-DNA glycosylase"/>
    <property type="match status" value="1"/>
</dbReference>
<dbReference type="STRING" id="137733.SAMN05421767_10347"/>
<dbReference type="PANTHER" id="PTHR22993">
    <property type="entry name" value="FORMAMIDOPYRIMIDINE-DNA GLYCOSYLASE"/>
    <property type="match status" value="1"/>
</dbReference>
<keyword evidence="6 15" id="KW-0863">Zinc-finger</keyword>
<evidence type="ECO:0000256" key="8">
    <source>
        <dbReference type="ARBA" id="ARBA00022833"/>
    </source>
</evidence>
<comment type="subunit">
    <text evidence="3 15">Monomer.</text>
</comment>
<dbReference type="SUPFAM" id="SSF81624">
    <property type="entry name" value="N-terminal domain of MutM-like DNA repair proteins"/>
    <property type="match status" value="1"/>
</dbReference>
<evidence type="ECO:0000256" key="11">
    <source>
        <dbReference type="ARBA" id="ARBA00023239"/>
    </source>
</evidence>
<dbReference type="CDD" id="cd08966">
    <property type="entry name" value="EcFpg-like_N"/>
    <property type="match status" value="1"/>
</dbReference>
<feature type="active site" description="Proton donor" evidence="15">
    <location>
        <position position="3"/>
    </location>
</feature>
<dbReference type="GO" id="GO:0008270">
    <property type="term" value="F:zinc ion binding"/>
    <property type="evidence" value="ECO:0007669"/>
    <property type="project" value="UniProtKB-UniRule"/>
</dbReference>
<keyword evidence="4 15" id="KW-0479">Metal-binding</keyword>
<evidence type="ECO:0000259" key="16">
    <source>
        <dbReference type="PROSITE" id="PS51066"/>
    </source>
</evidence>
<comment type="catalytic activity">
    <reaction evidence="1 15">
        <text>Hydrolysis of DNA containing ring-opened 7-methylguanine residues, releasing 2,6-diamino-4-hydroxy-5-(N-methyl)formamidopyrimidine.</text>
        <dbReference type="EC" id="3.2.2.23"/>
    </reaction>
</comment>
<comment type="function">
    <text evidence="15">Involved in base excision repair of DNA damaged by oxidation or by mutagenic agents. Acts as DNA glycosylase that recognizes and removes damaged bases. Has a preference for oxidized purines, such as 7,8-dihydro-8-oxoguanine (8-oxoG). Has AP (apurinic/apyrimidinic) lyase activity and introduces nicks in the DNA strand. Cleaves the DNA backbone by beta-delta elimination to generate a single-strand break at the site of the removed base with both 3'- and 5'-phosphates.</text>
</comment>
<dbReference type="SUPFAM" id="SSF57716">
    <property type="entry name" value="Glucocorticoid receptor-like (DNA-binding domain)"/>
    <property type="match status" value="1"/>
</dbReference>
<feature type="domain" description="Formamidopyrimidine-DNA glycosylase catalytic" evidence="17">
    <location>
        <begin position="2"/>
        <end position="115"/>
    </location>
</feature>
<dbReference type="RefSeq" id="WP_089745844.1">
    <property type="nucleotide sequence ID" value="NZ_FOGF01000003.1"/>
</dbReference>
<dbReference type="GO" id="GO:0003684">
    <property type="term" value="F:damaged DNA binding"/>
    <property type="evidence" value="ECO:0007669"/>
    <property type="project" value="InterPro"/>
</dbReference>